<proteinExistence type="predicted"/>
<evidence type="ECO:0000313" key="2">
    <source>
        <dbReference type="Proteomes" id="UP000235828"/>
    </source>
</evidence>
<evidence type="ECO:0000313" key="1">
    <source>
        <dbReference type="EMBL" id="SON48087.1"/>
    </source>
</evidence>
<keyword evidence="2" id="KW-1185">Reference proteome</keyword>
<dbReference type="Proteomes" id="UP000235828">
    <property type="component" value="Chromosome A"/>
</dbReference>
<dbReference type="KEGG" id="vta:A0108"/>
<protein>
    <submittedName>
        <fullName evidence="1">Uncharacterized protein</fullName>
    </submittedName>
</protein>
<name>A0A2N8Z846_9VIBR</name>
<organism evidence="1 2">
    <name type="scientific">Vibrio tapetis subsp. tapetis</name>
    <dbReference type="NCBI Taxonomy" id="1671868"/>
    <lineage>
        <taxon>Bacteria</taxon>
        <taxon>Pseudomonadati</taxon>
        <taxon>Pseudomonadota</taxon>
        <taxon>Gammaproteobacteria</taxon>
        <taxon>Vibrionales</taxon>
        <taxon>Vibrionaceae</taxon>
        <taxon>Vibrio</taxon>
    </lineage>
</organism>
<sequence>MRGMRRRRLTLLDVFISATLVQQEIYTSNFISLFLNAKNSFF</sequence>
<dbReference type="AlphaFoldDB" id="A0A2N8Z846"/>
<reference evidence="1 2" key="1">
    <citation type="submission" date="2017-10" db="EMBL/GenBank/DDBJ databases">
        <authorList>
            <person name="Banno H."/>
            <person name="Chua N.-H."/>
        </authorList>
    </citation>
    <scope>NUCLEOTIDE SEQUENCE [LARGE SCALE GENOMIC DNA]</scope>
    <source>
        <strain evidence="1">Vibrio tapetis CECT4600</strain>
    </source>
</reference>
<gene>
    <name evidence="1" type="ORF">VTAP4600_A0108</name>
</gene>
<accession>A0A2N8Z846</accession>
<dbReference type="EMBL" id="LT960611">
    <property type="protein sequence ID" value="SON48087.1"/>
    <property type="molecule type" value="Genomic_DNA"/>
</dbReference>